<organism evidence="2 3">
    <name type="scientific">Ditylenchus destructor</name>
    <dbReference type="NCBI Taxonomy" id="166010"/>
    <lineage>
        <taxon>Eukaryota</taxon>
        <taxon>Metazoa</taxon>
        <taxon>Ecdysozoa</taxon>
        <taxon>Nematoda</taxon>
        <taxon>Chromadorea</taxon>
        <taxon>Rhabditida</taxon>
        <taxon>Tylenchina</taxon>
        <taxon>Tylenchomorpha</taxon>
        <taxon>Sphaerularioidea</taxon>
        <taxon>Anguinidae</taxon>
        <taxon>Anguininae</taxon>
        <taxon>Ditylenchus</taxon>
    </lineage>
</organism>
<feature type="region of interest" description="Disordered" evidence="1">
    <location>
        <begin position="287"/>
        <end position="324"/>
    </location>
</feature>
<proteinExistence type="predicted"/>
<feature type="region of interest" description="Disordered" evidence="1">
    <location>
        <begin position="77"/>
        <end position="104"/>
    </location>
</feature>
<keyword evidence="3" id="KW-1185">Reference proteome</keyword>
<reference evidence="2" key="1">
    <citation type="submission" date="2022-01" db="EMBL/GenBank/DDBJ databases">
        <title>Genome Sequence Resource for Two Populations of Ditylenchus destructor, the Migratory Endoparasitic Phytonematode.</title>
        <authorList>
            <person name="Zhang H."/>
            <person name="Lin R."/>
            <person name="Xie B."/>
        </authorList>
    </citation>
    <scope>NUCLEOTIDE SEQUENCE</scope>
    <source>
        <strain evidence="2">BazhouSP</strain>
    </source>
</reference>
<feature type="region of interest" description="Disordered" evidence="1">
    <location>
        <begin position="43"/>
        <end position="62"/>
    </location>
</feature>
<dbReference type="GO" id="GO:0005739">
    <property type="term" value="C:mitochondrion"/>
    <property type="evidence" value="ECO:0007669"/>
    <property type="project" value="TreeGrafter"/>
</dbReference>
<accession>A0AAD4N3C1</accession>
<evidence type="ECO:0000313" key="2">
    <source>
        <dbReference type="EMBL" id="KAI1710164.1"/>
    </source>
</evidence>
<dbReference type="PANTHER" id="PTHR13338:SF4">
    <property type="entry name" value="NADH DEHYDROGENASE [UBIQUINONE] 1 ALPHA SUBCOMPLEX ASSEMBLY FACTOR 4"/>
    <property type="match status" value="1"/>
</dbReference>
<dbReference type="Pfam" id="PF06784">
    <property type="entry name" value="UPF0240"/>
    <property type="match status" value="1"/>
</dbReference>
<dbReference type="AlphaFoldDB" id="A0AAD4N3C1"/>
<dbReference type="InterPro" id="IPR009622">
    <property type="entry name" value="NDUFAF4"/>
</dbReference>
<protein>
    <submittedName>
        <fullName evidence="2">Uncharacterized protein</fullName>
    </submittedName>
</protein>
<sequence length="324" mass="37280">MGVIKDGIKGVVGSIFRATKNTGFSERAIRKAEKIEKGQKVVPPKYPTTEKAFQEAQQNQSIREELSHKHEKLIDNASKITIKSEDPSPRKDVHRLSGDQPYENEEPQRWMYGFYEPPLEKMETGKLTFREALEVLRARLEVSGEGIAPSGAGGPKMEEAKKFLEAHPAVQRVEKEKLDTMFKYFRPFVRQEEQVVVRKDDVEELLDVIEDRRDEYESFRIELAEGTATINFRDGGEKLDAMVRKPEQQTETDQDEKLFGIAVSELRSKQQEEFKRLHQRLYDLRQLEEETQAEKSNAKEKDPGAKEKEEEHKSDKTAGRTSPG</sequence>
<dbReference type="EMBL" id="JAKKPZ010000027">
    <property type="protein sequence ID" value="KAI1710164.1"/>
    <property type="molecule type" value="Genomic_DNA"/>
</dbReference>
<dbReference type="Proteomes" id="UP001201812">
    <property type="component" value="Unassembled WGS sequence"/>
</dbReference>
<name>A0AAD4N3C1_9BILA</name>
<dbReference type="PANTHER" id="PTHR13338">
    <property type="entry name" value="UPF0240 PROTEIN"/>
    <property type="match status" value="1"/>
</dbReference>
<feature type="compositionally biased region" description="Basic and acidic residues" evidence="1">
    <location>
        <begin position="287"/>
        <end position="318"/>
    </location>
</feature>
<evidence type="ECO:0000313" key="3">
    <source>
        <dbReference type="Proteomes" id="UP001201812"/>
    </source>
</evidence>
<feature type="compositionally biased region" description="Basic and acidic residues" evidence="1">
    <location>
        <begin position="82"/>
        <end position="97"/>
    </location>
</feature>
<comment type="caution">
    <text evidence="2">The sequence shown here is derived from an EMBL/GenBank/DDBJ whole genome shotgun (WGS) entry which is preliminary data.</text>
</comment>
<dbReference type="GO" id="GO:0032981">
    <property type="term" value="P:mitochondrial respiratory chain complex I assembly"/>
    <property type="evidence" value="ECO:0007669"/>
    <property type="project" value="InterPro"/>
</dbReference>
<evidence type="ECO:0000256" key="1">
    <source>
        <dbReference type="SAM" id="MobiDB-lite"/>
    </source>
</evidence>
<gene>
    <name evidence="2" type="ORF">DdX_10839</name>
</gene>